<feature type="domain" description="Homeobox" evidence="13">
    <location>
        <begin position="93"/>
        <end position="144"/>
    </location>
</feature>
<name>G1NVB8_MYOLU</name>
<evidence type="ECO:0000313" key="15">
    <source>
        <dbReference type="Proteomes" id="UP000001074"/>
    </source>
</evidence>
<reference evidence="14 15" key="1">
    <citation type="journal article" date="2011" name="Nature">
        <title>A high-resolution map of human evolutionary constraint using 29 mammals.</title>
        <authorList>
            <person name="Lindblad-Toh K."/>
            <person name="Garber M."/>
            <person name="Zuk O."/>
            <person name="Lin M.F."/>
            <person name="Parker B.J."/>
            <person name="Washietl S."/>
            <person name="Kheradpour P."/>
            <person name="Ernst J."/>
            <person name="Jordan G."/>
            <person name="Mauceli E."/>
            <person name="Ward L.D."/>
            <person name="Lowe C.B."/>
            <person name="Holloway A.K."/>
            <person name="Clamp M."/>
            <person name="Gnerre S."/>
            <person name="Alfoldi J."/>
            <person name="Beal K."/>
            <person name="Chang J."/>
            <person name="Clawson H."/>
            <person name="Cuff J."/>
            <person name="Di Palma F."/>
            <person name="Fitzgerald S."/>
            <person name="Flicek P."/>
            <person name="Guttman M."/>
            <person name="Hubisz M.J."/>
            <person name="Jaffe D.B."/>
            <person name="Jungreis I."/>
            <person name="Kent W.J."/>
            <person name="Kostka D."/>
            <person name="Lara M."/>
            <person name="Martins A.L."/>
            <person name="Massingham T."/>
            <person name="Moltke I."/>
            <person name="Raney B.J."/>
            <person name="Rasmussen M.D."/>
            <person name="Robinson J."/>
            <person name="Stark A."/>
            <person name="Vilella A.J."/>
            <person name="Wen J."/>
            <person name="Xie X."/>
            <person name="Zody M.C."/>
            <person name="Baldwin J."/>
            <person name="Bloom T."/>
            <person name="Chin C.W."/>
            <person name="Heiman D."/>
            <person name="Nicol R."/>
            <person name="Nusbaum C."/>
            <person name="Young S."/>
            <person name="Wilkinson J."/>
            <person name="Worley K.C."/>
            <person name="Kovar C.L."/>
            <person name="Muzny D.M."/>
            <person name="Gibbs R.A."/>
            <person name="Cree A."/>
            <person name="Dihn H.H."/>
            <person name="Fowler G."/>
            <person name="Jhangiani S."/>
            <person name="Joshi V."/>
            <person name="Lee S."/>
            <person name="Lewis L.R."/>
            <person name="Nazareth L.V."/>
            <person name="Okwuonu G."/>
            <person name="Santibanez J."/>
            <person name="Warren W.C."/>
            <person name="Mardis E.R."/>
            <person name="Weinstock G.M."/>
            <person name="Wilson R.K."/>
            <person name="Delehaunty K."/>
            <person name="Dooling D."/>
            <person name="Fronik C."/>
            <person name="Fulton L."/>
            <person name="Fulton B."/>
            <person name="Graves T."/>
            <person name="Minx P."/>
            <person name="Sodergren E."/>
            <person name="Birney E."/>
            <person name="Margulies E.H."/>
            <person name="Herrero J."/>
            <person name="Green E.D."/>
            <person name="Haussler D."/>
            <person name="Siepel A."/>
            <person name="Goldman N."/>
            <person name="Pollard K.S."/>
            <person name="Pedersen J.S."/>
            <person name="Lander E.S."/>
            <person name="Kellis M."/>
        </authorList>
    </citation>
    <scope>NUCLEOTIDE SEQUENCE [LARGE SCALE GENOMIC DNA]</scope>
</reference>
<evidence type="ECO:0000256" key="3">
    <source>
        <dbReference type="ARBA" id="ARBA00008161"/>
    </source>
</evidence>
<dbReference type="GO" id="GO:1902723">
    <property type="term" value="P:negative regulation of skeletal muscle satellite cell proliferation"/>
    <property type="evidence" value="ECO:0007669"/>
    <property type="project" value="Ensembl"/>
</dbReference>
<dbReference type="Proteomes" id="UP000001074">
    <property type="component" value="Unassembled WGS sequence"/>
</dbReference>
<dbReference type="PANTHER" id="PTHR10390:SF40">
    <property type="entry name" value="HOMEOBOX PROTEIN SIX5"/>
    <property type="match status" value="1"/>
</dbReference>
<dbReference type="FunFam" id="1.10.10.60:FF:000085">
    <property type="entry name" value="SIX homeobox 5"/>
    <property type="match status" value="1"/>
</dbReference>
<dbReference type="InterPro" id="IPR017970">
    <property type="entry name" value="Homeobox_CS"/>
</dbReference>
<evidence type="ECO:0000256" key="10">
    <source>
        <dbReference type="PROSITE-ProRule" id="PRU00108"/>
    </source>
</evidence>
<dbReference type="GO" id="GO:0000978">
    <property type="term" value="F:RNA polymerase II cis-regulatory region sequence-specific DNA binding"/>
    <property type="evidence" value="ECO:0007669"/>
    <property type="project" value="Ensembl"/>
</dbReference>
<accession>G1NVB8</accession>
<dbReference type="Ensembl" id="ENSMLUT00000001316.2">
    <property type="protein sequence ID" value="ENSMLUP00000001209.2"/>
    <property type="gene ID" value="ENSMLUG00000001318.2"/>
</dbReference>
<dbReference type="Pfam" id="PF00046">
    <property type="entry name" value="Homeodomain"/>
    <property type="match status" value="1"/>
</dbReference>
<feature type="compositionally biased region" description="Basic and acidic residues" evidence="12">
    <location>
        <begin position="164"/>
        <end position="174"/>
    </location>
</feature>
<comment type="similarity">
    <text evidence="3">Belongs to the SIX/Sine oculis homeobox family.</text>
</comment>
<evidence type="ECO:0000256" key="8">
    <source>
        <dbReference type="ARBA" id="ARBA00023163"/>
    </source>
</evidence>
<dbReference type="SUPFAM" id="SSF46689">
    <property type="entry name" value="Homeodomain-like"/>
    <property type="match status" value="1"/>
</dbReference>
<feature type="DNA-binding region" description="Homeobox" evidence="10">
    <location>
        <begin position="95"/>
        <end position="145"/>
    </location>
</feature>
<keyword evidence="9 10" id="KW-0539">Nucleus</keyword>
<evidence type="ECO:0000256" key="5">
    <source>
        <dbReference type="ARBA" id="ARBA00023015"/>
    </source>
</evidence>
<dbReference type="OMA" id="AAMPIWP"/>
<dbReference type="InterPro" id="IPR009057">
    <property type="entry name" value="Homeodomain-like_sf"/>
</dbReference>
<proteinExistence type="inferred from homology"/>
<dbReference type="PROSITE" id="PS50071">
    <property type="entry name" value="HOMEOBOX_2"/>
    <property type="match status" value="1"/>
</dbReference>
<dbReference type="GO" id="GO:0005829">
    <property type="term" value="C:cytosol"/>
    <property type="evidence" value="ECO:0007669"/>
    <property type="project" value="Ensembl"/>
</dbReference>
<dbReference type="GO" id="GO:0045892">
    <property type="term" value="P:negative regulation of DNA-templated transcription"/>
    <property type="evidence" value="ECO:0007669"/>
    <property type="project" value="Ensembl"/>
</dbReference>
<feature type="compositionally biased region" description="Pro residues" evidence="12">
    <location>
        <begin position="252"/>
        <end position="262"/>
    </location>
</feature>
<keyword evidence="5" id="KW-0805">Transcription regulation</keyword>
<sequence>PGERLRGSDPVLRARALVAFQRGEYAELYRLLESRPFPAAHHAFLQDLYLRARYHEAERARGRALGAVDKYRLRKKFPLPKTIWDGEETVYCFKERSRAALKACYRGNRYPTPDEKRRLATLTGLSLTQVSNWFKNRRQRDRTGVGGGAPCKSESDGNPTTEDESSRSPEDLERGVAPVATEAPAQGSIFLAGAAPPAPCPASSSILVNGSFLAASSSPAVLLNGSPVIINSLALGEASSLGPLLLTGGGGAPPPQPSPPGPSEGKTSLVLDPQTGEVRLEEAQPEAPETKPQVAALGTPGEEVPVPLPQVVPGPPPAAAFPLPPGPVASVAAPQVVPLSPPPGYPAGLGPTSPLLNLPQVVPTSQVVTLPQAVGPLQLLAAGPGSPVKVAATAGPTNVHLINSGVGVTALQLPPATAPGNFLLANPVSGSPIVTGVAVQQGKIILTATFPTSMLVSQVLPPAPSLALPLKPDTAISVPEGALPVAPSPALPEAHALGALSAQQLPQPPPAPAATIAASLPFSPDSSCLLAGFPAPPPEGLMLSPAAVPIWPSGLELSTGTEGLLEAEKGLGTQAPHAVLRLPDPDPEGLLLGATAGGEVEEGLEAETKVLTQLQSVPVEEPLEL</sequence>
<dbReference type="AlphaFoldDB" id="G1NVB8"/>
<reference evidence="14" key="2">
    <citation type="submission" date="2025-08" db="UniProtKB">
        <authorList>
            <consortium name="Ensembl"/>
        </authorList>
    </citation>
    <scope>IDENTIFICATION</scope>
</reference>
<evidence type="ECO:0000256" key="6">
    <source>
        <dbReference type="ARBA" id="ARBA00023125"/>
    </source>
</evidence>
<dbReference type="GeneTree" id="ENSGT00940000162237"/>
<feature type="region of interest" description="Disordered" evidence="12">
    <location>
        <begin position="136"/>
        <end position="175"/>
    </location>
</feature>
<evidence type="ECO:0000256" key="12">
    <source>
        <dbReference type="SAM" id="MobiDB-lite"/>
    </source>
</evidence>
<keyword evidence="8" id="KW-0804">Transcription</keyword>
<dbReference type="PANTHER" id="PTHR10390">
    <property type="entry name" value="HOMEOBOX PROTEIN SIX"/>
    <property type="match status" value="1"/>
</dbReference>
<dbReference type="GO" id="GO:0005667">
    <property type="term" value="C:transcription regulator complex"/>
    <property type="evidence" value="ECO:0007669"/>
    <property type="project" value="TreeGrafter"/>
</dbReference>
<evidence type="ECO:0000256" key="11">
    <source>
        <dbReference type="RuleBase" id="RU000682"/>
    </source>
</evidence>
<dbReference type="Pfam" id="PF16878">
    <property type="entry name" value="SIX1_SD"/>
    <property type="match status" value="1"/>
</dbReference>
<dbReference type="GO" id="GO:0160024">
    <property type="term" value="P:Leydig cell proliferation"/>
    <property type="evidence" value="ECO:0007669"/>
    <property type="project" value="Ensembl"/>
</dbReference>
<dbReference type="eggNOG" id="KOG0775">
    <property type="taxonomic scope" value="Eukaryota"/>
</dbReference>
<evidence type="ECO:0000313" key="14">
    <source>
        <dbReference type="Ensembl" id="ENSMLUP00000001209.2"/>
    </source>
</evidence>
<dbReference type="GO" id="GO:0002088">
    <property type="term" value="P:lens development in camera-type eye"/>
    <property type="evidence" value="ECO:0007669"/>
    <property type="project" value="Ensembl"/>
</dbReference>
<dbReference type="Gene3D" id="1.10.10.60">
    <property type="entry name" value="Homeodomain-like"/>
    <property type="match status" value="1"/>
</dbReference>
<dbReference type="EMBL" id="AAPE02054016">
    <property type="status" value="NOT_ANNOTATED_CDS"/>
    <property type="molecule type" value="Genomic_DNA"/>
</dbReference>
<gene>
    <name evidence="14" type="primary">SIX5</name>
</gene>
<protein>
    <submittedName>
        <fullName evidence="14">SIX homeobox 5</fullName>
    </submittedName>
</protein>
<organism evidence="14 15">
    <name type="scientific">Myotis lucifugus</name>
    <name type="common">Little brown bat</name>
    <dbReference type="NCBI Taxonomy" id="59463"/>
    <lineage>
        <taxon>Eukaryota</taxon>
        <taxon>Metazoa</taxon>
        <taxon>Chordata</taxon>
        <taxon>Craniata</taxon>
        <taxon>Vertebrata</taxon>
        <taxon>Euteleostomi</taxon>
        <taxon>Mammalia</taxon>
        <taxon>Eutheria</taxon>
        <taxon>Laurasiatheria</taxon>
        <taxon>Chiroptera</taxon>
        <taxon>Yangochiroptera</taxon>
        <taxon>Vespertilionidae</taxon>
        <taxon>Myotis</taxon>
    </lineage>
</organism>
<dbReference type="InterPro" id="IPR031701">
    <property type="entry name" value="SIX1_SD"/>
</dbReference>
<dbReference type="FunCoup" id="G1NVB8">
    <property type="interactions" value="265"/>
</dbReference>
<evidence type="ECO:0000256" key="7">
    <source>
        <dbReference type="ARBA" id="ARBA00023155"/>
    </source>
</evidence>
<dbReference type="InParanoid" id="G1NVB8"/>
<dbReference type="PROSITE" id="PS00027">
    <property type="entry name" value="HOMEOBOX_1"/>
    <property type="match status" value="1"/>
</dbReference>
<keyword evidence="7 10" id="KW-0371">Homeobox</keyword>
<dbReference type="GO" id="GO:0001228">
    <property type="term" value="F:DNA-binding transcription activator activity, RNA polymerase II-specific"/>
    <property type="evidence" value="ECO:0007669"/>
    <property type="project" value="Ensembl"/>
</dbReference>
<dbReference type="SMART" id="SM00389">
    <property type="entry name" value="HOX"/>
    <property type="match status" value="1"/>
</dbReference>
<dbReference type="GO" id="GO:0007286">
    <property type="term" value="P:spermatid development"/>
    <property type="evidence" value="ECO:0007669"/>
    <property type="project" value="Ensembl"/>
</dbReference>
<keyword evidence="6 10" id="KW-0238">DNA-binding</keyword>
<evidence type="ECO:0000256" key="4">
    <source>
        <dbReference type="ARBA" id="ARBA00022473"/>
    </source>
</evidence>
<evidence type="ECO:0000256" key="9">
    <source>
        <dbReference type="ARBA" id="ARBA00023242"/>
    </source>
</evidence>
<dbReference type="GO" id="GO:0005654">
    <property type="term" value="C:nucleoplasm"/>
    <property type="evidence" value="ECO:0007669"/>
    <property type="project" value="Ensembl"/>
</dbReference>
<reference evidence="14" key="3">
    <citation type="submission" date="2025-09" db="UniProtKB">
        <authorList>
            <consortium name="Ensembl"/>
        </authorList>
    </citation>
    <scope>IDENTIFICATION</scope>
</reference>
<evidence type="ECO:0000256" key="1">
    <source>
        <dbReference type="ARBA" id="ARBA00004123"/>
    </source>
</evidence>
<dbReference type="GO" id="GO:0005794">
    <property type="term" value="C:Golgi apparatus"/>
    <property type="evidence" value="ECO:0007669"/>
    <property type="project" value="Ensembl"/>
</dbReference>
<evidence type="ECO:0000256" key="2">
    <source>
        <dbReference type="ARBA" id="ARBA00004496"/>
    </source>
</evidence>
<dbReference type="CDD" id="cd00086">
    <property type="entry name" value="homeodomain"/>
    <property type="match status" value="1"/>
</dbReference>
<keyword evidence="15" id="KW-1185">Reference proteome</keyword>
<evidence type="ECO:0000259" key="13">
    <source>
        <dbReference type="PROSITE" id="PS50071"/>
    </source>
</evidence>
<dbReference type="STRING" id="59463.ENSMLUP00000001209"/>
<dbReference type="HOGENOM" id="CLU_022250_0_0_1"/>
<keyword evidence="4" id="KW-0217">Developmental protein</keyword>
<comment type="subcellular location">
    <subcellularLocation>
        <location evidence="2">Cytoplasm</location>
    </subcellularLocation>
    <subcellularLocation>
        <location evidence="1 10 11">Nucleus</location>
    </subcellularLocation>
</comment>
<feature type="region of interest" description="Disordered" evidence="12">
    <location>
        <begin position="245"/>
        <end position="300"/>
    </location>
</feature>
<dbReference type="InterPro" id="IPR001356">
    <property type="entry name" value="HD"/>
</dbReference>